<evidence type="ECO:0000313" key="2">
    <source>
        <dbReference type="Proteomes" id="UP001604336"/>
    </source>
</evidence>
<gene>
    <name evidence="1" type="ORF">Adt_06502</name>
</gene>
<evidence type="ECO:0000313" key="1">
    <source>
        <dbReference type="EMBL" id="KAL2533151.1"/>
    </source>
</evidence>
<comment type="caution">
    <text evidence="1">The sequence shown here is derived from an EMBL/GenBank/DDBJ whole genome shotgun (WGS) entry which is preliminary data.</text>
</comment>
<reference evidence="2" key="1">
    <citation type="submission" date="2024-07" db="EMBL/GenBank/DDBJ databases">
        <title>Two chromosome-level genome assemblies of Korean endemic species Abeliophyllum distichum and Forsythia ovata (Oleaceae).</title>
        <authorList>
            <person name="Jang H."/>
        </authorList>
    </citation>
    <scope>NUCLEOTIDE SEQUENCE [LARGE SCALE GENOMIC DNA]</scope>
</reference>
<organism evidence="1 2">
    <name type="scientific">Abeliophyllum distichum</name>
    <dbReference type="NCBI Taxonomy" id="126358"/>
    <lineage>
        <taxon>Eukaryota</taxon>
        <taxon>Viridiplantae</taxon>
        <taxon>Streptophyta</taxon>
        <taxon>Embryophyta</taxon>
        <taxon>Tracheophyta</taxon>
        <taxon>Spermatophyta</taxon>
        <taxon>Magnoliopsida</taxon>
        <taxon>eudicotyledons</taxon>
        <taxon>Gunneridae</taxon>
        <taxon>Pentapetalae</taxon>
        <taxon>asterids</taxon>
        <taxon>lamiids</taxon>
        <taxon>Lamiales</taxon>
        <taxon>Oleaceae</taxon>
        <taxon>Forsythieae</taxon>
        <taxon>Abeliophyllum</taxon>
    </lineage>
</organism>
<proteinExistence type="predicted"/>
<accession>A0ABD1V7L2</accession>
<protein>
    <recommendedName>
        <fullName evidence="3">Reverse transcriptase zinc-binding domain-containing protein</fullName>
    </recommendedName>
</protein>
<sequence>MGARIIRRLEDVVQAFSLKLWWLFRSQQSLWAQFLLDKYCKSTHPILAPIPHSASAVWRRLKGVGLIAELYIVWQLGQGRIFFWHDCWMGDMTLAQMFHHREHTSVQVVEFFDDTGWDIDSLLLVLPHYMAVQVESLPLCLDVLDRPMGKDTSDGRFSTKSVWHLVRTGSTLHAYCRMIWCLIIPQIISFFCWRLWQDLVPVDVIIQRGFVPTWHRGVSAIQRLKPSSTSLLIALWLTRFSNTFQLFLAFPLRLGRCSSIDFRLGDSLASLSRVVIFALSFLAGPLVHLDS</sequence>
<keyword evidence="2" id="KW-1185">Reference proteome</keyword>
<dbReference type="EMBL" id="JBFOLK010000002">
    <property type="protein sequence ID" value="KAL2533151.1"/>
    <property type="molecule type" value="Genomic_DNA"/>
</dbReference>
<dbReference type="AlphaFoldDB" id="A0ABD1V7L2"/>
<dbReference type="Proteomes" id="UP001604336">
    <property type="component" value="Unassembled WGS sequence"/>
</dbReference>
<name>A0ABD1V7L2_9LAMI</name>
<evidence type="ECO:0008006" key="3">
    <source>
        <dbReference type="Google" id="ProtNLM"/>
    </source>
</evidence>